<evidence type="ECO:0000313" key="2">
    <source>
        <dbReference type="Proteomes" id="UP000789759"/>
    </source>
</evidence>
<gene>
    <name evidence="1" type="ORF">CPELLU_LOCUS3543</name>
</gene>
<dbReference type="EMBL" id="CAJVQA010001741">
    <property type="protein sequence ID" value="CAG8524374.1"/>
    <property type="molecule type" value="Genomic_DNA"/>
</dbReference>
<accession>A0A9N9ABQ6</accession>
<name>A0A9N9ABQ6_9GLOM</name>
<evidence type="ECO:0000313" key="1">
    <source>
        <dbReference type="EMBL" id="CAG8524374.1"/>
    </source>
</evidence>
<proteinExistence type="predicted"/>
<reference evidence="1" key="1">
    <citation type="submission" date="2021-06" db="EMBL/GenBank/DDBJ databases">
        <authorList>
            <person name="Kallberg Y."/>
            <person name="Tangrot J."/>
            <person name="Rosling A."/>
        </authorList>
    </citation>
    <scope>NUCLEOTIDE SEQUENCE</scope>
    <source>
        <strain evidence="1">FL966</strain>
    </source>
</reference>
<organism evidence="1 2">
    <name type="scientific">Cetraspora pellucida</name>
    <dbReference type="NCBI Taxonomy" id="1433469"/>
    <lineage>
        <taxon>Eukaryota</taxon>
        <taxon>Fungi</taxon>
        <taxon>Fungi incertae sedis</taxon>
        <taxon>Mucoromycota</taxon>
        <taxon>Glomeromycotina</taxon>
        <taxon>Glomeromycetes</taxon>
        <taxon>Diversisporales</taxon>
        <taxon>Gigasporaceae</taxon>
        <taxon>Cetraspora</taxon>
    </lineage>
</organism>
<dbReference type="Proteomes" id="UP000789759">
    <property type="component" value="Unassembled WGS sequence"/>
</dbReference>
<keyword evidence="2" id="KW-1185">Reference proteome</keyword>
<sequence>MLTNSLKWSCHITTDIKKSILVQLFKFGNNVSEIEFTKVLEELQTVSSDWTEKKVKITSNNSSTYRAIISNVTKITSSDSYLQKIISTILQNNLLAFVKRTTITFQIEGAYAIIKIYLCTLAGDYCNVYIKISLAVKNQKKEIDIMAASEKICFPIFAQNNSLYENIKNKVLTFVLKKMKEQYQKIIQESFYCPLLQTLQERYEEWPEHQQATAYKKLNSIINISTAVLQNSQVVYTKERPSGFSNHRTDNLTKRNLFRFELIEHR</sequence>
<feature type="non-terminal residue" evidence="1">
    <location>
        <position position="266"/>
    </location>
</feature>
<protein>
    <submittedName>
        <fullName evidence="1">9504_t:CDS:1</fullName>
    </submittedName>
</protein>
<dbReference type="OrthoDB" id="2443397at2759"/>
<dbReference type="AlphaFoldDB" id="A0A9N9ABQ6"/>
<comment type="caution">
    <text evidence="1">The sequence shown here is derived from an EMBL/GenBank/DDBJ whole genome shotgun (WGS) entry which is preliminary data.</text>
</comment>